<feature type="domain" description="Prepilin peptidase A24 N-terminal" evidence="13">
    <location>
        <begin position="19"/>
        <end position="101"/>
    </location>
</feature>
<keyword evidence="5 9" id="KW-0812">Transmembrane</keyword>
<dbReference type="Pfam" id="PF06750">
    <property type="entry name" value="A24_N_bact"/>
    <property type="match status" value="1"/>
</dbReference>
<dbReference type="EC" id="3.4.23.43" evidence="9"/>
<feature type="domain" description="Prepilin type IV endopeptidase peptidase" evidence="12">
    <location>
        <begin position="113"/>
        <end position="223"/>
    </location>
</feature>
<feature type="compositionally biased region" description="Pro residues" evidence="10">
    <location>
        <begin position="236"/>
        <end position="250"/>
    </location>
</feature>
<evidence type="ECO:0000256" key="10">
    <source>
        <dbReference type="SAM" id="MobiDB-lite"/>
    </source>
</evidence>
<evidence type="ECO:0000256" key="11">
    <source>
        <dbReference type="SAM" id="Phobius"/>
    </source>
</evidence>
<dbReference type="AlphaFoldDB" id="A0A7I9VGY8"/>
<evidence type="ECO:0000256" key="9">
    <source>
        <dbReference type="RuleBase" id="RU003794"/>
    </source>
</evidence>
<keyword evidence="9" id="KW-0645">Protease</keyword>
<evidence type="ECO:0000256" key="4">
    <source>
        <dbReference type="ARBA" id="ARBA00022519"/>
    </source>
</evidence>
<dbReference type="InterPro" id="IPR010627">
    <property type="entry name" value="Prepilin_pept_A24_N"/>
</dbReference>
<evidence type="ECO:0000256" key="1">
    <source>
        <dbReference type="ARBA" id="ARBA00004429"/>
    </source>
</evidence>
<feature type="transmembrane region" description="Helical" evidence="11">
    <location>
        <begin position="160"/>
        <end position="178"/>
    </location>
</feature>
<comment type="similarity">
    <text evidence="2 8">Belongs to the peptidase A24 family.</text>
</comment>
<gene>
    <name evidence="14" type="ORF">AMYX_03950</name>
</gene>
<dbReference type="EMBL" id="BJTG01000001">
    <property type="protein sequence ID" value="GEJ55654.1"/>
    <property type="molecule type" value="Genomic_DNA"/>
</dbReference>
<dbReference type="GO" id="GO:0032259">
    <property type="term" value="P:methylation"/>
    <property type="evidence" value="ECO:0007669"/>
    <property type="project" value="UniProtKB-KW"/>
</dbReference>
<dbReference type="Proteomes" id="UP000503640">
    <property type="component" value="Unassembled WGS sequence"/>
</dbReference>
<keyword evidence="4" id="KW-0997">Cell inner membrane</keyword>
<dbReference type="Gene3D" id="1.20.120.1220">
    <property type="match status" value="1"/>
</dbReference>
<evidence type="ECO:0000256" key="7">
    <source>
        <dbReference type="ARBA" id="ARBA00023136"/>
    </source>
</evidence>
<feature type="region of interest" description="Disordered" evidence="10">
    <location>
        <begin position="236"/>
        <end position="288"/>
    </location>
</feature>
<dbReference type="InterPro" id="IPR014032">
    <property type="entry name" value="Peptidase_A24A_bac"/>
</dbReference>
<proteinExistence type="inferred from homology"/>
<evidence type="ECO:0000313" key="15">
    <source>
        <dbReference type="Proteomes" id="UP000503640"/>
    </source>
</evidence>
<dbReference type="GO" id="GO:0008168">
    <property type="term" value="F:methyltransferase activity"/>
    <property type="evidence" value="ECO:0007669"/>
    <property type="project" value="UniProtKB-KW"/>
</dbReference>
<comment type="catalytic activity">
    <reaction evidence="9">
        <text>Typically cleaves a -Gly-|-Phe- bond to release an N-terminal, basic peptide of 5-8 residues from type IV prepilin, and then N-methylates the new N-terminal amino group, the methyl donor being S-adenosyl-L-methionine.</text>
        <dbReference type="EC" id="3.4.23.43"/>
    </reaction>
</comment>
<dbReference type="GO" id="GO:0004190">
    <property type="term" value="F:aspartic-type endopeptidase activity"/>
    <property type="evidence" value="ECO:0007669"/>
    <property type="project" value="UniProtKB-EC"/>
</dbReference>
<dbReference type="PRINTS" id="PR00864">
    <property type="entry name" value="PREPILNPTASE"/>
</dbReference>
<feature type="compositionally biased region" description="Low complexity" evidence="10">
    <location>
        <begin position="258"/>
        <end position="284"/>
    </location>
</feature>
<keyword evidence="6 11" id="KW-1133">Transmembrane helix</keyword>
<keyword evidence="3" id="KW-1003">Cell membrane</keyword>
<evidence type="ECO:0000259" key="12">
    <source>
        <dbReference type="Pfam" id="PF01478"/>
    </source>
</evidence>
<evidence type="ECO:0000313" key="14">
    <source>
        <dbReference type="EMBL" id="GEJ55654.1"/>
    </source>
</evidence>
<dbReference type="InterPro" id="IPR000045">
    <property type="entry name" value="Prepilin_IV_endopep_pep"/>
</dbReference>
<dbReference type="RefSeq" id="WP_176062439.1">
    <property type="nucleotide sequence ID" value="NZ_BJTG01000001.1"/>
</dbReference>
<dbReference type="PANTHER" id="PTHR30487">
    <property type="entry name" value="TYPE 4 PREPILIN-LIKE PROTEINS LEADER PEPTIDE-PROCESSING ENZYME"/>
    <property type="match status" value="1"/>
</dbReference>
<organism evidence="14 15">
    <name type="scientific">Anaeromyxobacter diazotrophicus</name>
    <dbReference type="NCBI Taxonomy" id="2590199"/>
    <lineage>
        <taxon>Bacteria</taxon>
        <taxon>Pseudomonadati</taxon>
        <taxon>Myxococcota</taxon>
        <taxon>Myxococcia</taxon>
        <taxon>Myxococcales</taxon>
        <taxon>Cystobacterineae</taxon>
        <taxon>Anaeromyxobacteraceae</taxon>
        <taxon>Anaeromyxobacter</taxon>
    </lineage>
</organism>
<keyword evidence="9" id="KW-0378">Hydrolase</keyword>
<dbReference type="PANTHER" id="PTHR30487:SF0">
    <property type="entry name" value="PREPILIN LEADER PEPTIDASE_N-METHYLTRANSFERASE-RELATED"/>
    <property type="match status" value="1"/>
</dbReference>
<keyword evidence="9" id="KW-0489">Methyltransferase</keyword>
<feature type="transmembrane region" description="Helical" evidence="11">
    <location>
        <begin position="130"/>
        <end position="151"/>
    </location>
</feature>
<reference evidence="15" key="1">
    <citation type="journal article" date="2020" name="Appl. Environ. Microbiol.">
        <title>Diazotrophic Anaeromyxobacter Isolates from Soils.</title>
        <authorList>
            <person name="Masuda Y."/>
            <person name="Yamanaka H."/>
            <person name="Xu Z.X."/>
            <person name="Shiratori Y."/>
            <person name="Aono T."/>
            <person name="Amachi S."/>
            <person name="Senoo K."/>
            <person name="Itoh H."/>
        </authorList>
    </citation>
    <scope>NUCLEOTIDE SEQUENCE [LARGE SCALE GENOMIC DNA]</scope>
    <source>
        <strain evidence="15">R267</strain>
    </source>
</reference>
<evidence type="ECO:0000256" key="2">
    <source>
        <dbReference type="ARBA" id="ARBA00005801"/>
    </source>
</evidence>
<dbReference type="GO" id="GO:0006465">
    <property type="term" value="P:signal peptide processing"/>
    <property type="evidence" value="ECO:0007669"/>
    <property type="project" value="TreeGrafter"/>
</dbReference>
<evidence type="ECO:0000256" key="6">
    <source>
        <dbReference type="ARBA" id="ARBA00022989"/>
    </source>
</evidence>
<dbReference type="GO" id="GO:0005886">
    <property type="term" value="C:plasma membrane"/>
    <property type="evidence" value="ECO:0007669"/>
    <property type="project" value="UniProtKB-SubCell"/>
</dbReference>
<evidence type="ECO:0000256" key="8">
    <source>
        <dbReference type="RuleBase" id="RU003793"/>
    </source>
</evidence>
<protein>
    <recommendedName>
        <fullName evidence="9">Prepilin leader peptidase/N-methyltransferase</fullName>
        <ecNumber evidence="9">2.1.1.-</ecNumber>
        <ecNumber evidence="9">3.4.23.43</ecNumber>
    </recommendedName>
</protein>
<keyword evidence="15" id="KW-1185">Reference proteome</keyword>
<keyword evidence="9" id="KW-0511">Multifunctional enzyme</keyword>
<feature type="transmembrane region" description="Helical" evidence="11">
    <location>
        <begin position="198"/>
        <end position="226"/>
    </location>
</feature>
<comment type="subcellular location">
    <subcellularLocation>
        <location evidence="1">Cell inner membrane</location>
        <topology evidence="1">Multi-pass membrane protein</topology>
    </subcellularLocation>
    <subcellularLocation>
        <location evidence="9">Cell membrane</location>
        <topology evidence="9">Multi-pass membrane protein</topology>
    </subcellularLocation>
</comment>
<evidence type="ECO:0000259" key="13">
    <source>
        <dbReference type="Pfam" id="PF06750"/>
    </source>
</evidence>
<keyword evidence="9" id="KW-0808">Transferase</keyword>
<dbReference type="Pfam" id="PF01478">
    <property type="entry name" value="Peptidase_A24"/>
    <property type="match status" value="1"/>
</dbReference>
<sequence>MTPELGPALGALVAVWVALLGAVVGSFLNVVIARVPAGESIVYPGSRCPRCRTPIRWYDNLPIVSWLALRARCRACGARISARYPAVEALGAAAALVIYARHGLSGAAAVELAFVAALLALAFIDVDTWLLPNVLTWAVLAFGILVAPLGITPATTLRHALYGAGLGFAAFALLGWLGERLLKKEALGFGDVWLLAGLGAWFGPLPLLPVVLLASVQGSVVGLALLAMGKGEPGPAAPLPGPLPPPPPLLPGDGGEAPGEPTADAAPAAQEQEQEQAGAGAAPASEQDWVPPKHAVPFGPFLVAGALEWLWLAGLLARAFPVLRLFG</sequence>
<name>A0A7I9VGY8_9BACT</name>
<evidence type="ECO:0000256" key="3">
    <source>
        <dbReference type="ARBA" id="ARBA00022475"/>
    </source>
</evidence>
<feature type="transmembrane region" description="Helical" evidence="11">
    <location>
        <begin position="104"/>
        <end position="124"/>
    </location>
</feature>
<feature type="transmembrane region" description="Helical" evidence="11">
    <location>
        <begin position="12"/>
        <end position="32"/>
    </location>
</feature>
<comment type="function">
    <text evidence="9">Plays an essential role in type IV pili and type II pseudopili formation by proteolytically removing the leader sequence from substrate proteins and subsequently monomethylating the alpha-amino group of the newly exposed N-terminal phenylalanine.</text>
</comment>
<evidence type="ECO:0000256" key="5">
    <source>
        <dbReference type="ARBA" id="ARBA00022692"/>
    </source>
</evidence>
<dbReference type="InterPro" id="IPR050882">
    <property type="entry name" value="Prepilin_peptidase/N-MTase"/>
</dbReference>
<keyword evidence="7 11" id="KW-0472">Membrane</keyword>
<comment type="caution">
    <text evidence="14">The sequence shown here is derived from an EMBL/GenBank/DDBJ whole genome shotgun (WGS) entry which is preliminary data.</text>
</comment>
<dbReference type="EC" id="2.1.1.-" evidence="9"/>
<accession>A0A7I9VGY8</accession>